<evidence type="ECO:0000313" key="2">
    <source>
        <dbReference type="Proteomes" id="UP000053789"/>
    </source>
</evidence>
<dbReference type="PANTHER" id="PTHR40619">
    <property type="entry name" value="FUNGAL STAND N-TERMINAL GOODBYE DOMAIN-CONTAINING PROTEIN"/>
    <property type="match status" value="1"/>
</dbReference>
<dbReference type="RefSeq" id="XP_016623879.1">
    <property type="nucleotide sequence ID" value="XM_016760358.1"/>
</dbReference>
<dbReference type="HOGENOM" id="CLU_016969_0_0_1"/>
<evidence type="ECO:0000313" key="1">
    <source>
        <dbReference type="EMBL" id="KIW97210.1"/>
    </source>
</evidence>
<proteinExistence type="predicted"/>
<dbReference type="AlphaFoldDB" id="A0A0D2I203"/>
<name>A0A0D2I203_CLAB1</name>
<keyword evidence="2" id="KW-1185">Reference proteome</keyword>
<organism evidence="1 2">
    <name type="scientific">Cladophialophora bantiana (strain ATCC 10958 / CBS 173.52 / CDC B-1940 / NIH 8579)</name>
    <name type="common">Xylohypha bantiana</name>
    <dbReference type="NCBI Taxonomy" id="1442370"/>
    <lineage>
        <taxon>Eukaryota</taxon>
        <taxon>Fungi</taxon>
        <taxon>Dikarya</taxon>
        <taxon>Ascomycota</taxon>
        <taxon>Pezizomycotina</taxon>
        <taxon>Eurotiomycetes</taxon>
        <taxon>Chaetothyriomycetidae</taxon>
        <taxon>Chaetothyriales</taxon>
        <taxon>Herpotrichiellaceae</taxon>
        <taxon>Cladophialophora</taxon>
    </lineage>
</organism>
<protein>
    <recommendedName>
        <fullName evidence="3">Fungal STAND N-terminal Goodbye domain-containing protein</fullName>
    </recommendedName>
</protein>
<dbReference type="PANTHER" id="PTHR40619:SF3">
    <property type="entry name" value="FUNGAL STAND N-TERMINAL GOODBYE DOMAIN-CONTAINING PROTEIN"/>
    <property type="match status" value="1"/>
</dbReference>
<accession>A0A0D2I203</accession>
<reference evidence="1" key="1">
    <citation type="submission" date="2015-01" db="EMBL/GenBank/DDBJ databases">
        <title>The Genome Sequence of Cladophialophora bantiana CBS 173.52.</title>
        <authorList>
            <consortium name="The Broad Institute Genomics Platform"/>
            <person name="Cuomo C."/>
            <person name="de Hoog S."/>
            <person name="Gorbushina A."/>
            <person name="Stielow B."/>
            <person name="Teixiera M."/>
            <person name="Abouelleil A."/>
            <person name="Chapman S.B."/>
            <person name="Priest M."/>
            <person name="Young S.K."/>
            <person name="Wortman J."/>
            <person name="Nusbaum C."/>
            <person name="Birren B."/>
        </authorList>
    </citation>
    <scope>NUCLEOTIDE SEQUENCE [LARGE SCALE GENOMIC DNA]</scope>
    <source>
        <strain evidence="1">CBS 173.52</strain>
    </source>
</reference>
<dbReference type="VEuPathDB" id="FungiDB:Z519_02602"/>
<dbReference type="GeneID" id="27695530"/>
<dbReference type="EMBL" id="KN846982">
    <property type="protein sequence ID" value="KIW97210.1"/>
    <property type="molecule type" value="Genomic_DNA"/>
</dbReference>
<gene>
    <name evidence="1" type="ORF">Z519_02602</name>
</gene>
<evidence type="ECO:0008006" key="3">
    <source>
        <dbReference type="Google" id="ProtNLM"/>
    </source>
</evidence>
<sequence length="607" mass="68676">MDPATSYILDLDRQSLAVDFIENRLAKYHPGFATPPARYDPALDSFIILTPPADARMQSPQTSAMPPQGDVQIFPRPPAKPVAALKFWDLLFARAMSQFKMASEEPKGHEAARFSIRDKTNWTAVCGQLEKARDLYFEGKEPTSTMRNVYHKLANRAAPVALDVTKLVPDMNSVFVTPVVASIRIILEAFPDNENIVQASVELIMATFSAIEAVIGFFLKSARKLHLLNRMGRAILSRENYEQQMLDTLQKAESKSQRLLREAKNSGLLFMSEGMRRILARQEKLHHESKENFKLMLDTLLKEPAANRKGRLKLNFLHVAVQSISRPASPNPPPYESAAERHMDPQDLLDWINIPNVADYDLKFINEKRQIRVPMNEQARAEQLIQARQLKDWMVCPTSSQLLIHGDYQGKQDMSGISLFCSSPAQSLVARVPQYIPLVFCCGLRTDRTVGDYTGDLAIIQNFICQLLCQFDFDKKLLANDVGEDRIRNGDIGKLCSLFELRVKQLPSTVVPFCLIDGIVYYERKEFVNDLRLVLVTLLKISEQNDQAAVKVLITSPTMTTSVRKPFPDELILSMASMAHSDKVASKWRLERQLRESQEQPIDDEAG</sequence>
<dbReference type="Proteomes" id="UP000053789">
    <property type="component" value="Unassembled WGS sequence"/>
</dbReference>
<dbReference type="OrthoDB" id="5419927at2759"/>